<feature type="compositionally biased region" description="Polar residues" evidence="1">
    <location>
        <begin position="63"/>
        <end position="72"/>
    </location>
</feature>
<evidence type="ECO:0000256" key="1">
    <source>
        <dbReference type="SAM" id="MobiDB-lite"/>
    </source>
</evidence>
<evidence type="ECO:0000313" key="3">
    <source>
        <dbReference type="Proteomes" id="UP000283509"/>
    </source>
</evidence>
<accession>A0A3R7NS75</accession>
<feature type="compositionally biased region" description="Basic and acidic residues" evidence="1">
    <location>
        <begin position="580"/>
        <end position="612"/>
    </location>
</feature>
<sequence>MKQIIPTPTKKGRLQTQRKLAAQFPNESPPKDNLEKDSNSIETSEAADKSGKTTELAGESQPADPSSPQLTVVGNKESKLKITIRRTAVGKRSADSTFKKPPRKRKRNDQDPTIIENVSSSITVDSNLDGKESPEAFPLHCDPHDPLGIDCSEETGGLSKAGSKNVYEFEDDVSDEDVPVAQRLKSLGRTNNPMYKRARKIVQNAIRTPVRDPNFSYLRTPSRTPCHTPGYMTPSYISMPYPIYTPEHRVTYSGPGSTPRGGLKIRLRKKPRQEQLILRIKNVLLQRKQNFSLLYPLSLRLLVPHPGELKRTTIAKIKMAKIQQAPVHLAVMTRYLPPAIYKQAPLRKVNLHHTRLHQLYLAHIIKQSVTKEKDSGSSKPAIPTLIIKKSAVSGFSSSLEASDKQKGSLKRVKRTEDGFVIPPAPVLRLKRCNSHWEQNEEIIIKDKSEDEPSDMDQSASYDTDAATDNNDGATTDGGMTESETADDMMDIAKVPPMLQTPCKIKIKPPVPPDPIEETVRKLDLASEGSGPSNEKDKITDTQAMELEDQLRILDAPVSSEGAAVGSLVADSSNIIKKHTLHQDETLQTDMERARSPEEAKDEVQQKEPETRMTLRQSSRLRRQPLHVPHRRGRGRGRGISRPKRTRIKTLAVINSSTDSQEENDAGFTSSRRHERRLGHETNEEFKKA</sequence>
<organism evidence="2 3">
    <name type="scientific">Penaeus vannamei</name>
    <name type="common">Whiteleg shrimp</name>
    <name type="synonym">Litopenaeus vannamei</name>
    <dbReference type="NCBI Taxonomy" id="6689"/>
    <lineage>
        <taxon>Eukaryota</taxon>
        <taxon>Metazoa</taxon>
        <taxon>Ecdysozoa</taxon>
        <taxon>Arthropoda</taxon>
        <taxon>Crustacea</taxon>
        <taxon>Multicrustacea</taxon>
        <taxon>Malacostraca</taxon>
        <taxon>Eumalacostraca</taxon>
        <taxon>Eucarida</taxon>
        <taxon>Decapoda</taxon>
        <taxon>Dendrobranchiata</taxon>
        <taxon>Penaeoidea</taxon>
        <taxon>Penaeidae</taxon>
        <taxon>Penaeus</taxon>
    </lineage>
</organism>
<dbReference type="AlphaFoldDB" id="A0A3R7NS75"/>
<comment type="caution">
    <text evidence="2">The sequence shown here is derived from an EMBL/GenBank/DDBJ whole genome shotgun (WGS) entry which is preliminary data.</text>
</comment>
<dbReference type="EMBL" id="QCYY01003093">
    <property type="protein sequence ID" value="ROT65374.1"/>
    <property type="molecule type" value="Genomic_DNA"/>
</dbReference>
<feature type="region of interest" description="Disordered" evidence="1">
    <location>
        <begin position="22"/>
        <end position="119"/>
    </location>
</feature>
<reference evidence="2 3" key="1">
    <citation type="submission" date="2018-04" db="EMBL/GenBank/DDBJ databases">
        <authorList>
            <person name="Zhang X."/>
            <person name="Yuan J."/>
            <person name="Li F."/>
            <person name="Xiang J."/>
        </authorList>
    </citation>
    <scope>NUCLEOTIDE SEQUENCE [LARGE SCALE GENOMIC DNA]</scope>
    <source>
        <tissue evidence="2">Muscle</tissue>
    </source>
</reference>
<gene>
    <name evidence="2" type="ORF">C7M84_016654</name>
</gene>
<name>A0A3R7NS75_PENVA</name>
<feature type="compositionally biased region" description="Basic residues" evidence="1">
    <location>
        <begin position="618"/>
        <end position="647"/>
    </location>
</feature>
<evidence type="ECO:0000313" key="2">
    <source>
        <dbReference type="EMBL" id="ROT65374.1"/>
    </source>
</evidence>
<protein>
    <submittedName>
        <fullName evidence="2">Uncharacterized protein</fullName>
    </submittedName>
</protein>
<feature type="compositionally biased region" description="Low complexity" evidence="1">
    <location>
        <begin position="462"/>
        <end position="478"/>
    </location>
</feature>
<feature type="region of interest" description="Disordered" evidence="1">
    <location>
        <begin position="506"/>
        <end position="540"/>
    </location>
</feature>
<keyword evidence="3" id="KW-1185">Reference proteome</keyword>
<proteinExistence type="predicted"/>
<reference evidence="2 3" key="2">
    <citation type="submission" date="2019-01" db="EMBL/GenBank/DDBJ databases">
        <title>The decoding of complex shrimp genome reveals the adaptation for benthos swimmer, frequently molting mechanism and breeding impact on genome.</title>
        <authorList>
            <person name="Sun Y."/>
            <person name="Gao Y."/>
            <person name="Yu Y."/>
        </authorList>
    </citation>
    <scope>NUCLEOTIDE SEQUENCE [LARGE SCALE GENOMIC DNA]</scope>
    <source>
        <tissue evidence="2">Muscle</tissue>
    </source>
</reference>
<feature type="region of interest" description="Disordered" evidence="1">
    <location>
        <begin position="579"/>
        <end position="688"/>
    </location>
</feature>
<dbReference type="OrthoDB" id="6382424at2759"/>
<dbReference type="Proteomes" id="UP000283509">
    <property type="component" value="Unassembled WGS sequence"/>
</dbReference>
<feature type="compositionally biased region" description="Basic and acidic residues" evidence="1">
    <location>
        <begin position="677"/>
        <end position="688"/>
    </location>
</feature>
<feature type="region of interest" description="Disordered" evidence="1">
    <location>
        <begin position="442"/>
        <end position="482"/>
    </location>
</feature>
<feature type="compositionally biased region" description="Basic and acidic residues" evidence="1">
    <location>
        <begin position="29"/>
        <end position="39"/>
    </location>
</feature>